<dbReference type="InterPro" id="IPR000847">
    <property type="entry name" value="LysR_HTH_N"/>
</dbReference>
<reference evidence="6 7" key="1">
    <citation type="submission" date="2024-09" db="EMBL/GenBank/DDBJ databases">
        <title>Floridaenema gen nov. (Aerosakkonemataceae, Aerosakkonematales ord. nov., Cyanobacteria) from benthic tropical and subtropical fresh waters, with the description of four new species.</title>
        <authorList>
            <person name="Moretto J.A."/>
            <person name="Berthold D.E."/>
            <person name="Lefler F.W."/>
            <person name="Huang I.-S."/>
            <person name="Laughinghouse H. IV."/>
        </authorList>
    </citation>
    <scope>NUCLEOTIDE SEQUENCE [LARGE SCALE GENOMIC DNA]</scope>
    <source>
        <strain evidence="6 7">BLCC-F167</strain>
    </source>
</reference>
<dbReference type="RefSeq" id="WP_413281017.1">
    <property type="nucleotide sequence ID" value="NZ_JBHFNT010000273.1"/>
</dbReference>
<dbReference type="PANTHER" id="PTHR30346">
    <property type="entry name" value="TRANSCRIPTIONAL DUAL REGULATOR HCAR-RELATED"/>
    <property type="match status" value="1"/>
</dbReference>
<organism evidence="6 7">
    <name type="scientific">Floridaenema evergladense BLCC-F167</name>
    <dbReference type="NCBI Taxonomy" id="3153639"/>
    <lineage>
        <taxon>Bacteria</taxon>
        <taxon>Bacillati</taxon>
        <taxon>Cyanobacteriota</taxon>
        <taxon>Cyanophyceae</taxon>
        <taxon>Oscillatoriophycideae</taxon>
        <taxon>Aerosakkonematales</taxon>
        <taxon>Aerosakkonemataceae</taxon>
        <taxon>Floridanema</taxon>
        <taxon>Floridanema evergladense</taxon>
    </lineage>
</organism>
<dbReference type="Pfam" id="PF03466">
    <property type="entry name" value="LysR_substrate"/>
    <property type="match status" value="1"/>
</dbReference>
<name>A0ABV4WUE7_9CYAN</name>
<evidence type="ECO:0000259" key="5">
    <source>
        <dbReference type="PROSITE" id="PS50931"/>
    </source>
</evidence>
<keyword evidence="4" id="KW-0804">Transcription</keyword>
<dbReference type="PANTHER" id="PTHR30346:SF28">
    <property type="entry name" value="HTH-TYPE TRANSCRIPTIONAL REGULATOR CYNR"/>
    <property type="match status" value="1"/>
</dbReference>
<dbReference type="Gene3D" id="1.10.10.10">
    <property type="entry name" value="Winged helix-like DNA-binding domain superfamily/Winged helix DNA-binding domain"/>
    <property type="match status" value="1"/>
</dbReference>
<evidence type="ECO:0000256" key="4">
    <source>
        <dbReference type="ARBA" id="ARBA00023163"/>
    </source>
</evidence>
<dbReference type="PROSITE" id="PS50931">
    <property type="entry name" value="HTH_LYSR"/>
    <property type="match status" value="1"/>
</dbReference>
<dbReference type="Proteomes" id="UP001576780">
    <property type="component" value="Unassembled WGS sequence"/>
</dbReference>
<evidence type="ECO:0000256" key="3">
    <source>
        <dbReference type="ARBA" id="ARBA00023125"/>
    </source>
</evidence>
<dbReference type="PRINTS" id="PR00039">
    <property type="entry name" value="HTHLYSR"/>
</dbReference>
<proteinExistence type="inferred from homology"/>
<gene>
    <name evidence="6" type="ORF">ACE1CA_29865</name>
</gene>
<evidence type="ECO:0000313" key="6">
    <source>
        <dbReference type="EMBL" id="MFB2838716.1"/>
    </source>
</evidence>
<protein>
    <submittedName>
        <fullName evidence="6">LysR family transcriptional regulator</fullName>
    </submittedName>
</protein>
<dbReference type="SUPFAM" id="SSF46785">
    <property type="entry name" value="Winged helix' DNA-binding domain"/>
    <property type="match status" value="1"/>
</dbReference>
<dbReference type="Gene3D" id="3.40.190.10">
    <property type="entry name" value="Periplasmic binding protein-like II"/>
    <property type="match status" value="2"/>
</dbReference>
<feature type="domain" description="HTH lysR-type" evidence="5">
    <location>
        <begin position="1"/>
        <end position="58"/>
    </location>
</feature>
<evidence type="ECO:0000256" key="1">
    <source>
        <dbReference type="ARBA" id="ARBA00009437"/>
    </source>
</evidence>
<dbReference type="SUPFAM" id="SSF53850">
    <property type="entry name" value="Periplasmic binding protein-like II"/>
    <property type="match status" value="1"/>
</dbReference>
<evidence type="ECO:0000256" key="2">
    <source>
        <dbReference type="ARBA" id="ARBA00023015"/>
    </source>
</evidence>
<evidence type="ECO:0000313" key="7">
    <source>
        <dbReference type="Proteomes" id="UP001576780"/>
    </source>
</evidence>
<dbReference type="InterPro" id="IPR036388">
    <property type="entry name" value="WH-like_DNA-bd_sf"/>
</dbReference>
<comment type="caution">
    <text evidence="6">The sequence shown here is derived from an EMBL/GenBank/DDBJ whole genome shotgun (WGS) entry which is preliminary data.</text>
</comment>
<sequence length="290" mass="33017">MDLYQLRYFLAITETGSFSKAAERLFVSQPSLSAGIKKLEQVLDVTLFERGGRRAVLTPAGKLFQKKAKILLDNYQATLRELRELKQQPVLRLGTLRTIRIACLADLIHTFQQQSPSVLIELVDGSFSELGDQLEQGDVDLVMTVLDGYEAPKTSLTLFQQRRVLAVSTNHPLASRETVQLADLHRQPFIERLHCERYREMQKLFTSIRPQIVYRADHEEWVFSLVAAGLGLSIMPEWSNVPGVVFIPIADLPLQRTVGLVWRRGYESEVVTQFLTCVGTHDWGNLFFSR</sequence>
<dbReference type="Pfam" id="PF00126">
    <property type="entry name" value="HTH_1"/>
    <property type="match status" value="1"/>
</dbReference>
<dbReference type="InterPro" id="IPR036390">
    <property type="entry name" value="WH_DNA-bd_sf"/>
</dbReference>
<keyword evidence="2" id="KW-0805">Transcription regulation</keyword>
<comment type="similarity">
    <text evidence="1">Belongs to the LysR transcriptional regulatory family.</text>
</comment>
<keyword evidence="3" id="KW-0238">DNA-binding</keyword>
<dbReference type="EMBL" id="JBHFNT010000273">
    <property type="protein sequence ID" value="MFB2838716.1"/>
    <property type="molecule type" value="Genomic_DNA"/>
</dbReference>
<dbReference type="CDD" id="cd05466">
    <property type="entry name" value="PBP2_LTTR_substrate"/>
    <property type="match status" value="1"/>
</dbReference>
<dbReference type="InterPro" id="IPR005119">
    <property type="entry name" value="LysR_subst-bd"/>
</dbReference>
<keyword evidence="7" id="KW-1185">Reference proteome</keyword>
<accession>A0ABV4WUE7</accession>